<evidence type="ECO:0000256" key="1">
    <source>
        <dbReference type="SAM" id="MobiDB-lite"/>
    </source>
</evidence>
<dbReference type="AlphaFoldDB" id="A0A4Z2JDH8"/>
<dbReference type="Proteomes" id="UP000314294">
    <property type="component" value="Unassembled WGS sequence"/>
</dbReference>
<feature type="region of interest" description="Disordered" evidence="1">
    <location>
        <begin position="76"/>
        <end position="118"/>
    </location>
</feature>
<sequence length="118" mass="13120">MRLLLARKCIYQQSHSLPADSISQGTLTTWWLIWGTSPSTPHIWSPFHWAERLLNPFSPGWGKAKAQNRSLEDASLSLASQTDDSVDADWKQREGGRDNTADPLSPAFADSEHLKSSG</sequence>
<reference evidence="2 3" key="1">
    <citation type="submission" date="2019-03" db="EMBL/GenBank/DDBJ databases">
        <title>First draft genome of Liparis tanakae, snailfish: a comprehensive survey of snailfish specific genes.</title>
        <authorList>
            <person name="Kim W."/>
            <person name="Song I."/>
            <person name="Jeong J.-H."/>
            <person name="Kim D."/>
            <person name="Kim S."/>
            <person name="Ryu S."/>
            <person name="Song J.Y."/>
            <person name="Lee S.K."/>
        </authorList>
    </citation>
    <scope>NUCLEOTIDE SEQUENCE [LARGE SCALE GENOMIC DNA]</scope>
    <source>
        <tissue evidence="2">Muscle</tissue>
    </source>
</reference>
<keyword evidence="3" id="KW-1185">Reference proteome</keyword>
<gene>
    <name evidence="2" type="ORF">EYF80_001652</name>
</gene>
<organism evidence="2 3">
    <name type="scientific">Liparis tanakae</name>
    <name type="common">Tanaka's snailfish</name>
    <dbReference type="NCBI Taxonomy" id="230148"/>
    <lineage>
        <taxon>Eukaryota</taxon>
        <taxon>Metazoa</taxon>
        <taxon>Chordata</taxon>
        <taxon>Craniata</taxon>
        <taxon>Vertebrata</taxon>
        <taxon>Euteleostomi</taxon>
        <taxon>Actinopterygii</taxon>
        <taxon>Neopterygii</taxon>
        <taxon>Teleostei</taxon>
        <taxon>Neoteleostei</taxon>
        <taxon>Acanthomorphata</taxon>
        <taxon>Eupercaria</taxon>
        <taxon>Perciformes</taxon>
        <taxon>Cottioidei</taxon>
        <taxon>Cottales</taxon>
        <taxon>Liparidae</taxon>
        <taxon>Liparis</taxon>
    </lineage>
</organism>
<evidence type="ECO:0000313" key="3">
    <source>
        <dbReference type="Proteomes" id="UP000314294"/>
    </source>
</evidence>
<name>A0A4Z2JDH8_9TELE</name>
<dbReference type="EMBL" id="SRLO01000007">
    <property type="protein sequence ID" value="TNN88071.1"/>
    <property type="molecule type" value="Genomic_DNA"/>
</dbReference>
<evidence type="ECO:0000313" key="2">
    <source>
        <dbReference type="EMBL" id="TNN88071.1"/>
    </source>
</evidence>
<feature type="compositionally biased region" description="Basic and acidic residues" evidence="1">
    <location>
        <begin position="88"/>
        <end position="100"/>
    </location>
</feature>
<comment type="caution">
    <text evidence="2">The sequence shown here is derived from an EMBL/GenBank/DDBJ whole genome shotgun (WGS) entry which is preliminary data.</text>
</comment>
<proteinExistence type="predicted"/>
<protein>
    <submittedName>
        <fullName evidence="2">Uncharacterized protein</fullName>
    </submittedName>
</protein>
<accession>A0A4Z2JDH8</accession>